<dbReference type="InParanoid" id="A0A4S2MHK1"/>
<feature type="chain" id="PRO_5020936437" description="Secreted protein" evidence="1">
    <location>
        <begin position="32"/>
        <end position="107"/>
    </location>
</feature>
<organism evidence="2 3">
    <name type="scientific">Ascodesmis nigricans</name>
    <dbReference type="NCBI Taxonomy" id="341454"/>
    <lineage>
        <taxon>Eukaryota</taxon>
        <taxon>Fungi</taxon>
        <taxon>Dikarya</taxon>
        <taxon>Ascomycota</taxon>
        <taxon>Pezizomycotina</taxon>
        <taxon>Pezizomycetes</taxon>
        <taxon>Pezizales</taxon>
        <taxon>Ascodesmidaceae</taxon>
        <taxon>Ascodesmis</taxon>
    </lineage>
</organism>
<gene>
    <name evidence="2" type="ORF">EX30DRAFT_345063</name>
</gene>
<dbReference type="Proteomes" id="UP000298138">
    <property type="component" value="Unassembled WGS sequence"/>
</dbReference>
<evidence type="ECO:0008006" key="4">
    <source>
        <dbReference type="Google" id="ProtNLM"/>
    </source>
</evidence>
<feature type="signal peptide" evidence="1">
    <location>
        <begin position="1"/>
        <end position="31"/>
    </location>
</feature>
<keyword evidence="3" id="KW-1185">Reference proteome</keyword>
<proteinExistence type="predicted"/>
<dbReference type="AlphaFoldDB" id="A0A4S2MHK1"/>
<sequence>MFTQRSRHPLALAPCACLWCLYMLVPGGVRAVFEKPGATCKPCCAVNPWCWMVRMGCGIPRARMQDAAWGIGSVGIGGVQPCSRQSSEGKLVSQLGFGGRSRMISLE</sequence>
<evidence type="ECO:0000313" key="3">
    <source>
        <dbReference type="Proteomes" id="UP000298138"/>
    </source>
</evidence>
<evidence type="ECO:0000256" key="1">
    <source>
        <dbReference type="SAM" id="SignalP"/>
    </source>
</evidence>
<name>A0A4S2MHK1_9PEZI</name>
<dbReference type="EMBL" id="ML220195">
    <property type="protein sequence ID" value="TGZ76223.1"/>
    <property type="molecule type" value="Genomic_DNA"/>
</dbReference>
<protein>
    <recommendedName>
        <fullName evidence="4">Secreted protein</fullName>
    </recommendedName>
</protein>
<reference evidence="2 3" key="1">
    <citation type="submission" date="2019-04" db="EMBL/GenBank/DDBJ databases">
        <title>Comparative genomics and transcriptomics to analyze fruiting body development in filamentous ascomycetes.</title>
        <authorList>
            <consortium name="DOE Joint Genome Institute"/>
            <person name="Lutkenhaus R."/>
            <person name="Traeger S."/>
            <person name="Breuer J."/>
            <person name="Kuo A."/>
            <person name="Lipzen A."/>
            <person name="Pangilinan J."/>
            <person name="Dilworth D."/>
            <person name="Sandor L."/>
            <person name="Poggeler S."/>
            <person name="Barry K."/>
            <person name="Grigoriev I.V."/>
            <person name="Nowrousian M."/>
        </authorList>
    </citation>
    <scope>NUCLEOTIDE SEQUENCE [LARGE SCALE GENOMIC DNA]</scope>
    <source>
        <strain evidence="2 3">CBS 389.68</strain>
    </source>
</reference>
<evidence type="ECO:0000313" key="2">
    <source>
        <dbReference type="EMBL" id="TGZ76223.1"/>
    </source>
</evidence>
<accession>A0A4S2MHK1</accession>
<keyword evidence="1" id="KW-0732">Signal</keyword>